<protein>
    <submittedName>
        <fullName evidence="1">Uncharacterized protein</fullName>
    </submittedName>
</protein>
<dbReference type="Proteomes" id="UP000221837">
    <property type="component" value="Genome"/>
</dbReference>
<organism evidence="1 2">
    <name type="scientific">Serratia phage BF</name>
    <dbReference type="NCBI Taxonomy" id="1962671"/>
    <lineage>
        <taxon>Viruses</taxon>
        <taxon>Duplodnaviria</taxon>
        <taxon>Heunggongvirae</taxon>
        <taxon>Uroviricota</taxon>
        <taxon>Caudoviricetes</taxon>
        <taxon>Eneladusvirus</taxon>
        <taxon>Eneladusvirus BF</taxon>
    </lineage>
</organism>
<evidence type="ECO:0000313" key="2">
    <source>
        <dbReference type="Proteomes" id="UP000221837"/>
    </source>
</evidence>
<evidence type="ECO:0000313" key="1">
    <source>
        <dbReference type="EMBL" id="AQW88979.1"/>
    </source>
</evidence>
<keyword evidence="2" id="KW-1185">Reference proteome</keyword>
<reference evidence="1" key="1">
    <citation type="submission" date="2017-02" db="EMBL/GenBank/DDBJ databases">
        <title>Genome sequence of Serratia marcescens phage BF.</title>
        <authorList>
            <person name="Casey E."/>
            <person name="Fitzgerald B."/>
            <person name="Mahony J."/>
            <person name="Lugli G."/>
            <person name="Ventura M."/>
            <person name="van Sinderen D."/>
        </authorList>
    </citation>
    <scope>NUCLEOTIDE SEQUENCE [LARGE SCALE GENOMIC DNA]</scope>
</reference>
<accession>A0A1S6UC17</accession>
<dbReference type="EMBL" id="KY630187">
    <property type="protein sequence ID" value="AQW88979.1"/>
    <property type="molecule type" value="Genomic_DNA"/>
</dbReference>
<proteinExistence type="predicted"/>
<name>A0A1S6UC17_9CAUD</name>
<dbReference type="OrthoDB" id="40033at10239"/>
<sequence length="149" mass="16971">MSDKHQFKVNIGDWSQDGHNQYDVLVLNSTKPVDEVQKAFKKAATDLHLLVNGRFLIADEFEDCSLSEDHAEVLKNAGVKFDDLVYNDGDDEEPNYIIEGSSDMTILVMRIAQLELDFEFEITNDAIPNFNGFWTEEQMPSIGYGLYNI</sequence>
<gene>
    <name evidence="1" type="ORF">BF_0454</name>
</gene>